<evidence type="ECO:0000313" key="1">
    <source>
        <dbReference type="EMBL" id="SHJ67246.1"/>
    </source>
</evidence>
<dbReference type="NCBIfam" id="TIGR04149">
    <property type="entry name" value="GG_sam_targ_CFB"/>
    <property type="match status" value="1"/>
</dbReference>
<reference evidence="2" key="1">
    <citation type="submission" date="2016-11" db="EMBL/GenBank/DDBJ databases">
        <authorList>
            <person name="Varghese N."/>
            <person name="Submissions S."/>
        </authorList>
    </citation>
    <scope>NUCLEOTIDE SEQUENCE [LARGE SCALE GENOMIC DNA]</scope>
    <source>
        <strain evidence="2">DSM 26884</strain>
    </source>
</reference>
<name>A0A1M6L7R6_9BACE</name>
<organism evidence="1 2">
    <name type="scientific">Bacteroides stercorirosoris</name>
    <dbReference type="NCBI Taxonomy" id="871324"/>
    <lineage>
        <taxon>Bacteria</taxon>
        <taxon>Pseudomonadati</taxon>
        <taxon>Bacteroidota</taxon>
        <taxon>Bacteroidia</taxon>
        <taxon>Bacteroidales</taxon>
        <taxon>Bacteroidaceae</taxon>
        <taxon>Bacteroides</taxon>
    </lineage>
</organism>
<accession>A0A1M6L7R6</accession>
<dbReference type="InterPro" id="IPR026408">
    <property type="entry name" value="GG_sam_targ_CFB"/>
</dbReference>
<keyword evidence="2" id="KW-1185">Reference proteome</keyword>
<gene>
    <name evidence="1" type="ORF">SAMN05444350_1459</name>
</gene>
<dbReference type="Proteomes" id="UP000184192">
    <property type="component" value="Unassembled WGS sequence"/>
</dbReference>
<proteinExistence type="predicted"/>
<dbReference type="AlphaFoldDB" id="A0A1M6L7R6"/>
<evidence type="ECO:0000313" key="2">
    <source>
        <dbReference type="Proteomes" id="UP000184192"/>
    </source>
</evidence>
<sequence length="105" mass="10986">MKKLTKIKLHEIADAELNEREMCRILGGGTPGCCQCGCYYAGEPGGASTGANSSANDAHGYVSDGSAQPCCQTTEPYDPGVVSQGSWCGGHVLQENHCLPQFTCS</sequence>
<dbReference type="EMBL" id="FQZN01000045">
    <property type="protein sequence ID" value="SHJ67246.1"/>
    <property type="molecule type" value="Genomic_DNA"/>
</dbReference>
<protein>
    <submittedName>
        <fullName evidence="1">Natural product</fullName>
    </submittedName>
</protein>